<sequence>MAVTVGKRKRQQEDGSSKTSLGNEDEIRNRFQRAFEAKFRPLKGFEPRLPDAVVHDAVHQVSSPTESDWSGLSEDDDHVDVVTLEGSRSTSQDIQSSEHKAFMVSGNHEMLEYGTNILRVFQATIYSQKPAPEEDSTEAANLKHDLALQRLLKESHLLAPNAANDNVAAPDGKGRLKALDLRVRGLGAKQSVSEQEKMPLSHRKGISAKASSREEKRRKDAVENGVILEKARMAAKPEKRRDRSIGGPNIGKFRGGTLNLNSRDVKSIESSKEAGLAKRKSRR</sequence>
<evidence type="ECO:0000313" key="2">
    <source>
        <dbReference type="Proteomes" id="UP001281147"/>
    </source>
</evidence>
<organism evidence="1 2">
    <name type="scientific">Vermiconidia calcicola</name>
    <dbReference type="NCBI Taxonomy" id="1690605"/>
    <lineage>
        <taxon>Eukaryota</taxon>
        <taxon>Fungi</taxon>
        <taxon>Dikarya</taxon>
        <taxon>Ascomycota</taxon>
        <taxon>Pezizomycotina</taxon>
        <taxon>Dothideomycetes</taxon>
        <taxon>Dothideomycetidae</taxon>
        <taxon>Mycosphaerellales</taxon>
        <taxon>Extremaceae</taxon>
        <taxon>Vermiconidia</taxon>
    </lineage>
</organism>
<keyword evidence="2" id="KW-1185">Reference proteome</keyword>
<dbReference type="Proteomes" id="UP001281147">
    <property type="component" value="Unassembled WGS sequence"/>
</dbReference>
<protein>
    <submittedName>
        <fullName evidence="1">Pre-rRNA processing and 40S ribosomal subunit assembly</fullName>
    </submittedName>
</protein>
<evidence type="ECO:0000313" key="1">
    <source>
        <dbReference type="EMBL" id="KAK3717212.1"/>
    </source>
</evidence>
<dbReference type="EMBL" id="JAUTXU010000038">
    <property type="protein sequence ID" value="KAK3717212.1"/>
    <property type="molecule type" value="Genomic_DNA"/>
</dbReference>
<comment type="caution">
    <text evidence="1">The sequence shown here is derived from an EMBL/GenBank/DDBJ whole genome shotgun (WGS) entry which is preliminary data.</text>
</comment>
<gene>
    <name evidence="1" type="primary">FAF1_1</name>
    <name evidence="1" type="ORF">LTR37_005921</name>
</gene>
<proteinExistence type="predicted"/>
<name>A0ACC3NJF0_9PEZI</name>
<reference evidence="1" key="1">
    <citation type="submission" date="2023-07" db="EMBL/GenBank/DDBJ databases">
        <title>Black Yeasts Isolated from many extreme environments.</title>
        <authorList>
            <person name="Coleine C."/>
            <person name="Stajich J.E."/>
            <person name="Selbmann L."/>
        </authorList>
    </citation>
    <scope>NUCLEOTIDE SEQUENCE</scope>
    <source>
        <strain evidence="1">CCFEE 5714</strain>
    </source>
</reference>
<accession>A0ACC3NJF0</accession>